<gene>
    <name evidence="1" type="ORF">BSTOLATCC_MIC53662</name>
</gene>
<keyword evidence="2" id="KW-1185">Reference proteome</keyword>
<dbReference type="Proteomes" id="UP001162131">
    <property type="component" value="Unassembled WGS sequence"/>
</dbReference>
<evidence type="ECO:0000313" key="2">
    <source>
        <dbReference type="Proteomes" id="UP001162131"/>
    </source>
</evidence>
<dbReference type="EMBL" id="CAJZBQ010000053">
    <property type="protein sequence ID" value="CAG9331595.1"/>
    <property type="molecule type" value="Genomic_DNA"/>
</dbReference>
<proteinExistence type="predicted"/>
<dbReference type="AlphaFoldDB" id="A0AAU9K029"/>
<protein>
    <submittedName>
        <fullName evidence="1">Uncharacterized protein</fullName>
    </submittedName>
</protein>
<reference evidence="1" key="1">
    <citation type="submission" date="2021-09" db="EMBL/GenBank/DDBJ databases">
        <authorList>
            <consortium name="AG Swart"/>
            <person name="Singh M."/>
            <person name="Singh A."/>
            <person name="Seah K."/>
            <person name="Emmerich C."/>
        </authorList>
    </citation>
    <scope>NUCLEOTIDE SEQUENCE</scope>
    <source>
        <strain evidence="1">ATCC30299</strain>
    </source>
</reference>
<evidence type="ECO:0000313" key="1">
    <source>
        <dbReference type="EMBL" id="CAG9331595.1"/>
    </source>
</evidence>
<comment type="caution">
    <text evidence="1">The sequence shown here is derived from an EMBL/GenBank/DDBJ whole genome shotgun (WGS) entry which is preliminary data.</text>
</comment>
<sequence>MHYFSSIGWFQHIICDFYFFVIEENRPDQFIWKKLFGNQPKISQYQRTISQYWFQKSHILFWNQEFLDEADEILDDEKVTDGKNPVWRSGRWRMN</sequence>
<organism evidence="1 2">
    <name type="scientific">Blepharisma stoltei</name>
    <dbReference type="NCBI Taxonomy" id="1481888"/>
    <lineage>
        <taxon>Eukaryota</taxon>
        <taxon>Sar</taxon>
        <taxon>Alveolata</taxon>
        <taxon>Ciliophora</taxon>
        <taxon>Postciliodesmatophora</taxon>
        <taxon>Heterotrichea</taxon>
        <taxon>Heterotrichida</taxon>
        <taxon>Blepharismidae</taxon>
        <taxon>Blepharisma</taxon>
    </lineage>
</organism>
<name>A0AAU9K029_9CILI</name>
<accession>A0AAU9K029</accession>